<dbReference type="EMBL" id="JAJJMA010313803">
    <property type="protein sequence ID" value="MCL7049249.1"/>
    <property type="molecule type" value="Genomic_DNA"/>
</dbReference>
<feature type="repeat" description="PPR" evidence="3">
    <location>
        <begin position="326"/>
        <end position="360"/>
    </location>
</feature>
<dbReference type="InterPro" id="IPR011990">
    <property type="entry name" value="TPR-like_helical_dom_sf"/>
</dbReference>
<feature type="region of interest" description="Disordered" evidence="4">
    <location>
        <begin position="1"/>
        <end position="87"/>
    </location>
</feature>
<evidence type="ECO:0000259" key="5">
    <source>
        <dbReference type="PROSITE" id="PS50828"/>
    </source>
</evidence>
<evidence type="ECO:0000313" key="6">
    <source>
        <dbReference type="EMBL" id="MCL7049249.1"/>
    </source>
</evidence>
<feature type="domain" description="Smr" evidence="5">
    <location>
        <begin position="747"/>
        <end position="836"/>
    </location>
</feature>
<dbReference type="Gene3D" id="1.25.40.10">
    <property type="entry name" value="Tetratricopeptide repeat domain"/>
    <property type="match status" value="5"/>
</dbReference>
<organism evidence="6 7">
    <name type="scientific">Papaver nudicaule</name>
    <name type="common">Iceland poppy</name>
    <dbReference type="NCBI Taxonomy" id="74823"/>
    <lineage>
        <taxon>Eukaryota</taxon>
        <taxon>Viridiplantae</taxon>
        <taxon>Streptophyta</taxon>
        <taxon>Embryophyta</taxon>
        <taxon>Tracheophyta</taxon>
        <taxon>Spermatophyta</taxon>
        <taxon>Magnoliopsida</taxon>
        <taxon>Ranunculales</taxon>
        <taxon>Papaveraceae</taxon>
        <taxon>Papaveroideae</taxon>
        <taxon>Papaver</taxon>
    </lineage>
</organism>
<feature type="repeat" description="PPR" evidence="3">
    <location>
        <begin position="431"/>
        <end position="465"/>
    </location>
</feature>
<feature type="compositionally biased region" description="Low complexity" evidence="4">
    <location>
        <begin position="1"/>
        <end position="13"/>
    </location>
</feature>
<keyword evidence="2" id="KW-0677">Repeat</keyword>
<feature type="repeat" description="PPR" evidence="3">
    <location>
        <begin position="396"/>
        <end position="430"/>
    </location>
</feature>
<dbReference type="Proteomes" id="UP001177140">
    <property type="component" value="Unassembled WGS sequence"/>
</dbReference>
<comment type="similarity">
    <text evidence="1">Belongs to the PPR family. P subfamily.</text>
</comment>
<sequence>MASSTPPSLTATTKPYHHQNHPYPQRQPQNRQQPNQRFVQKFNLSNTPRNHHHHHAAATARNNPATPTTSLSSLPPLPPSKPELGLDFRGKRSTRFISKMHFSRPKTGDSRHSELAVEVLQQVKSFKHSDGKSIENILWGYEFHLSGGSDDYVYLIRELGNSGECSKAMACFEFGVKRERKRNEQGKLASAMISTLGRLGRVDLARGVFEKAKGEGYGNTVYSFSAMISAYGRNGYCEDAIKVLESMKTSGLKPNLVTYNAVIDACGKGGMNFEQATEVFNEMVRNGVVPDRITYNSLLAVCSRSGLWEEARNLFSEMVYKGIDRDIFTFNTLLDAVCKAGEMELAFEIMREMSEKKVWPNVVTYSTMVDGCAKAGKLEEALSLFNEMKFVGISLDRMAYNTLVAIYARLGRFDDALGVCLEMENAGIKKDSVTYNALLVGYGKQGEFDEVQRLLEEMKSVNVSPNILTYSTLMDVYSKGGMYKEAMEIFREFKQAGMKADVVLYSSLIDVFCKNGMVEFAVSLLDEMTTEGIRPNVVTYNSIIDAFGRSATARLEDATTDEIDLAESEPSTCIVLNSIPKSAIDFSEGDNHVIRIFKQLAAEKENPLKVGSIRNSQEILCILGLFHKMHELDIKPNVVTFSAILNACSRCDSFEDASLLLEELRLFDNQVYGVAHGLLMGSNKDVWVQAQSLFDEVRRMDSSTASAFYNALTDMLWHFGQKRGAQMVMLEGKNRQVWENTWCDSCLDLHMMSSGAAQAMVHTWLLNIRSIVYEGRELPELVSILTGWGKHSKVVGDGTLRRAVAALLTGISAPFHVAKGNIGRFVSKGAIVSAWLRESGTLEVLILQDDRIHPENVQLARLPNLQMLTL</sequence>
<accession>A0AA41VXW1</accession>
<dbReference type="Pfam" id="PF13041">
    <property type="entry name" value="PPR_2"/>
    <property type="match status" value="4"/>
</dbReference>
<feature type="repeat" description="PPR" evidence="3">
    <location>
        <begin position="466"/>
        <end position="500"/>
    </location>
</feature>
<dbReference type="PROSITE" id="PS50828">
    <property type="entry name" value="SMR"/>
    <property type="match status" value="1"/>
</dbReference>
<dbReference type="FunFam" id="1.25.40.10:FF:000581">
    <property type="entry name" value="Pentatricopeptide repeat-containing protein, chloroplastic"/>
    <property type="match status" value="1"/>
</dbReference>
<dbReference type="InterPro" id="IPR002625">
    <property type="entry name" value="Smr_dom"/>
</dbReference>
<dbReference type="InterPro" id="IPR002885">
    <property type="entry name" value="PPR_rpt"/>
</dbReference>
<dbReference type="InterPro" id="IPR036063">
    <property type="entry name" value="Smr_dom_sf"/>
</dbReference>
<keyword evidence="7" id="KW-1185">Reference proteome</keyword>
<feature type="repeat" description="PPR" evidence="3">
    <location>
        <begin position="501"/>
        <end position="535"/>
    </location>
</feature>
<dbReference type="SMART" id="SM00463">
    <property type="entry name" value="SMR"/>
    <property type="match status" value="1"/>
</dbReference>
<gene>
    <name evidence="6" type="ORF">MKW94_003662</name>
</gene>
<dbReference type="NCBIfam" id="TIGR00756">
    <property type="entry name" value="PPR"/>
    <property type="match status" value="9"/>
</dbReference>
<dbReference type="PANTHER" id="PTHR46128">
    <property type="entry name" value="MITOCHONDRIAL GROUP I INTRON SPLICING FACTOR CCM1"/>
    <property type="match status" value="1"/>
</dbReference>
<dbReference type="PANTHER" id="PTHR46128:SF320">
    <property type="entry name" value="SMR DOMAIN-CONTAINING PROTEIN"/>
    <property type="match status" value="1"/>
</dbReference>
<evidence type="ECO:0000313" key="7">
    <source>
        <dbReference type="Proteomes" id="UP001177140"/>
    </source>
</evidence>
<dbReference type="InterPro" id="IPR050872">
    <property type="entry name" value="PPR_P_subfamily"/>
</dbReference>
<evidence type="ECO:0000256" key="2">
    <source>
        <dbReference type="ARBA" id="ARBA00022737"/>
    </source>
</evidence>
<dbReference type="SUPFAM" id="SSF48452">
    <property type="entry name" value="TPR-like"/>
    <property type="match status" value="1"/>
</dbReference>
<feature type="repeat" description="PPR" evidence="3">
    <location>
        <begin position="291"/>
        <end position="325"/>
    </location>
</feature>
<evidence type="ECO:0000256" key="1">
    <source>
        <dbReference type="ARBA" id="ARBA00007626"/>
    </source>
</evidence>
<feature type="repeat" description="PPR" evidence="3">
    <location>
        <begin position="220"/>
        <end position="254"/>
    </location>
</feature>
<dbReference type="SUPFAM" id="SSF160443">
    <property type="entry name" value="SMR domain-like"/>
    <property type="match status" value="1"/>
</dbReference>
<dbReference type="PROSITE" id="PS51375">
    <property type="entry name" value="PPR"/>
    <property type="match status" value="9"/>
</dbReference>
<feature type="compositionally biased region" description="Low complexity" evidence="4">
    <location>
        <begin position="57"/>
        <end position="74"/>
    </location>
</feature>
<dbReference type="AlphaFoldDB" id="A0AA41VXW1"/>
<feature type="compositionally biased region" description="Low complexity" evidence="4">
    <location>
        <begin position="21"/>
        <end position="37"/>
    </location>
</feature>
<dbReference type="Pfam" id="PF01535">
    <property type="entry name" value="PPR"/>
    <property type="match status" value="3"/>
</dbReference>
<name>A0AA41VXW1_PAPNU</name>
<dbReference type="Gene3D" id="3.30.1370.110">
    <property type="match status" value="1"/>
</dbReference>
<feature type="repeat" description="PPR" evidence="3">
    <location>
        <begin position="255"/>
        <end position="290"/>
    </location>
</feature>
<comment type="caution">
    <text evidence="6">The sequence shown here is derived from an EMBL/GenBank/DDBJ whole genome shotgun (WGS) entry which is preliminary data.</text>
</comment>
<evidence type="ECO:0000256" key="4">
    <source>
        <dbReference type="SAM" id="MobiDB-lite"/>
    </source>
</evidence>
<protein>
    <recommendedName>
        <fullName evidence="5">Smr domain-containing protein</fullName>
    </recommendedName>
</protein>
<reference evidence="6" key="1">
    <citation type="submission" date="2022-03" db="EMBL/GenBank/DDBJ databases">
        <title>A functionally conserved STORR gene fusion in Papaver species that diverged 16.8 million years ago.</title>
        <authorList>
            <person name="Catania T."/>
        </authorList>
    </citation>
    <scope>NUCLEOTIDE SEQUENCE</scope>
    <source>
        <strain evidence="6">S-191538</strain>
    </source>
</reference>
<dbReference type="Pfam" id="PF13812">
    <property type="entry name" value="PPR_3"/>
    <property type="match status" value="1"/>
</dbReference>
<proteinExistence type="inferred from homology"/>
<feature type="repeat" description="PPR" evidence="3">
    <location>
        <begin position="361"/>
        <end position="395"/>
    </location>
</feature>
<evidence type="ECO:0000256" key="3">
    <source>
        <dbReference type="PROSITE-ProRule" id="PRU00708"/>
    </source>
</evidence>